<accession>A0A971S339</accession>
<dbReference type="AlphaFoldDB" id="A0A971S339"/>
<protein>
    <submittedName>
        <fullName evidence="1">Uncharacterized protein</fullName>
    </submittedName>
</protein>
<reference evidence="1" key="1">
    <citation type="journal article" date="2020" name="Biotechnol. Biofuels">
        <title>New insights from the biogas microbiome by comprehensive genome-resolved metagenomics of nearly 1600 species originating from multiple anaerobic digesters.</title>
        <authorList>
            <person name="Campanaro S."/>
            <person name="Treu L."/>
            <person name="Rodriguez-R L.M."/>
            <person name="Kovalovszki A."/>
            <person name="Ziels R.M."/>
            <person name="Maus I."/>
            <person name="Zhu X."/>
            <person name="Kougias P.G."/>
            <person name="Basile A."/>
            <person name="Luo G."/>
            <person name="Schluter A."/>
            <person name="Konstantinidis K.T."/>
            <person name="Angelidaki I."/>
        </authorList>
    </citation>
    <scope>NUCLEOTIDE SEQUENCE</scope>
    <source>
        <strain evidence="1">AS06rmzACSIP_7</strain>
    </source>
</reference>
<gene>
    <name evidence="1" type="ORF">GXY80_15725</name>
</gene>
<reference evidence="1" key="2">
    <citation type="submission" date="2020-01" db="EMBL/GenBank/DDBJ databases">
        <authorList>
            <person name="Campanaro S."/>
        </authorList>
    </citation>
    <scope>NUCLEOTIDE SEQUENCE</scope>
    <source>
        <strain evidence="1">AS06rmzACSIP_7</strain>
    </source>
</reference>
<sequence length="94" mass="11302">MVTKMHEYDEDDFRVIFNDVHIELNGITYGCEGEAVYQNRLRYDEEDGKGWTFEDLEIDVLISYRWDDEAEWIESPEMDDNIELREKLLAYLEA</sequence>
<comment type="caution">
    <text evidence="1">The sequence shown here is derived from an EMBL/GenBank/DDBJ whole genome shotgun (WGS) entry which is preliminary data.</text>
</comment>
<evidence type="ECO:0000313" key="1">
    <source>
        <dbReference type="EMBL" id="NLW36902.1"/>
    </source>
</evidence>
<organism evidence="1 2">
    <name type="scientific">Syntrophorhabdus aromaticivorans</name>
    <dbReference type="NCBI Taxonomy" id="328301"/>
    <lineage>
        <taxon>Bacteria</taxon>
        <taxon>Pseudomonadati</taxon>
        <taxon>Thermodesulfobacteriota</taxon>
        <taxon>Syntrophorhabdia</taxon>
        <taxon>Syntrophorhabdales</taxon>
        <taxon>Syntrophorhabdaceae</taxon>
        <taxon>Syntrophorhabdus</taxon>
    </lineage>
</organism>
<dbReference type="EMBL" id="JAAYEE010000319">
    <property type="protein sequence ID" value="NLW36902.1"/>
    <property type="molecule type" value="Genomic_DNA"/>
</dbReference>
<dbReference type="Proteomes" id="UP000777265">
    <property type="component" value="Unassembled WGS sequence"/>
</dbReference>
<evidence type="ECO:0000313" key="2">
    <source>
        <dbReference type="Proteomes" id="UP000777265"/>
    </source>
</evidence>
<name>A0A971S339_9BACT</name>
<proteinExistence type="predicted"/>